<dbReference type="EMBL" id="CM000844">
    <property type="protein sequence ID" value="KRH31129.1"/>
    <property type="molecule type" value="Genomic_DNA"/>
</dbReference>
<dbReference type="InParanoid" id="K7LRQ2"/>
<protein>
    <submittedName>
        <fullName evidence="1 2">Uncharacterized protein</fullName>
    </submittedName>
</protein>
<reference evidence="1 2" key="1">
    <citation type="journal article" date="2010" name="Nature">
        <title>Genome sequence of the palaeopolyploid soybean.</title>
        <authorList>
            <person name="Schmutz J."/>
            <person name="Cannon S.B."/>
            <person name="Schlueter J."/>
            <person name="Ma J."/>
            <person name="Mitros T."/>
            <person name="Nelson W."/>
            <person name="Hyten D.L."/>
            <person name="Song Q."/>
            <person name="Thelen J.J."/>
            <person name="Cheng J."/>
            <person name="Xu D."/>
            <person name="Hellsten U."/>
            <person name="May G.D."/>
            <person name="Yu Y."/>
            <person name="Sakurai T."/>
            <person name="Umezawa T."/>
            <person name="Bhattacharyya M.K."/>
            <person name="Sandhu D."/>
            <person name="Valliyodan B."/>
            <person name="Lindquist E."/>
            <person name="Peto M."/>
            <person name="Grant D."/>
            <person name="Shu S."/>
            <person name="Goodstein D."/>
            <person name="Barry K."/>
            <person name="Futrell-Griggs M."/>
            <person name="Abernathy B."/>
            <person name="Du J."/>
            <person name="Tian Z."/>
            <person name="Zhu L."/>
            <person name="Gill N."/>
            <person name="Joshi T."/>
            <person name="Libault M."/>
            <person name="Sethuraman A."/>
            <person name="Zhang X.-C."/>
            <person name="Shinozaki K."/>
            <person name="Nguyen H.T."/>
            <person name="Wing R.A."/>
            <person name="Cregan P."/>
            <person name="Specht J."/>
            <person name="Grimwood J."/>
            <person name="Rokhsar D."/>
            <person name="Stacey G."/>
            <person name="Shoemaker R.C."/>
            <person name="Jackson S.A."/>
        </authorList>
    </citation>
    <scope>NUCLEOTIDE SEQUENCE [LARGE SCALE GENOMIC DNA]</scope>
    <source>
        <strain evidence="2">cv. Williams 82</strain>
        <tissue evidence="1">Callus</tissue>
    </source>
</reference>
<reference evidence="1" key="3">
    <citation type="submission" date="2018-07" db="EMBL/GenBank/DDBJ databases">
        <title>WGS assembly of Glycine max.</title>
        <authorList>
            <person name="Schmutz J."/>
            <person name="Cannon S."/>
            <person name="Schlueter J."/>
            <person name="Ma J."/>
            <person name="Mitros T."/>
            <person name="Nelson W."/>
            <person name="Hyten D."/>
            <person name="Song Q."/>
            <person name="Thelen J."/>
            <person name="Cheng J."/>
            <person name="Xu D."/>
            <person name="Hellsten U."/>
            <person name="May G."/>
            <person name="Yu Y."/>
            <person name="Sakurai T."/>
            <person name="Umezawa T."/>
            <person name="Bhattacharyya M."/>
            <person name="Sandhu D."/>
            <person name="Valliyodan B."/>
            <person name="Lindquist E."/>
            <person name="Peto M."/>
            <person name="Grant D."/>
            <person name="Shu S."/>
            <person name="Goodstein D."/>
            <person name="Barry K."/>
            <person name="Futrell-Griggs M."/>
            <person name="Abernathy B."/>
            <person name="Du J."/>
            <person name="Tian Z."/>
            <person name="Zhu L."/>
            <person name="Gill N."/>
            <person name="Joshi T."/>
            <person name="Libault M."/>
            <person name="Sethuraman A."/>
            <person name="Zhang X."/>
            <person name="Shinozaki K."/>
            <person name="Nguyen H."/>
            <person name="Wing R."/>
            <person name="Cregan P."/>
            <person name="Specht J."/>
            <person name="Grimwood J."/>
            <person name="Rokhsar D."/>
            <person name="Stacey G."/>
            <person name="Shoemaker R."/>
            <person name="Jackson S."/>
        </authorList>
    </citation>
    <scope>NUCLEOTIDE SEQUENCE</scope>
    <source>
        <tissue evidence="1">Callus</tissue>
    </source>
</reference>
<evidence type="ECO:0000313" key="1">
    <source>
        <dbReference type="EMBL" id="KRH31129.1"/>
    </source>
</evidence>
<gene>
    <name evidence="1" type="ORF">GLYMA_11G228700</name>
</gene>
<organism evidence="2">
    <name type="scientific">Glycine max</name>
    <name type="common">Soybean</name>
    <name type="synonym">Glycine hispida</name>
    <dbReference type="NCBI Taxonomy" id="3847"/>
    <lineage>
        <taxon>Eukaryota</taxon>
        <taxon>Viridiplantae</taxon>
        <taxon>Streptophyta</taxon>
        <taxon>Embryophyta</taxon>
        <taxon>Tracheophyta</taxon>
        <taxon>Spermatophyta</taxon>
        <taxon>Magnoliopsida</taxon>
        <taxon>eudicotyledons</taxon>
        <taxon>Gunneridae</taxon>
        <taxon>Pentapetalae</taxon>
        <taxon>rosids</taxon>
        <taxon>fabids</taxon>
        <taxon>Fabales</taxon>
        <taxon>Fabaceae</taxon>
        <taxon>Papilionoideae</taxon>
        <taxon>50 kb inversion clade</taxon>
        <taxon>NPAAA clade</taxon>
        <taxon>indigoferoid/millettioid clade</taxon>
        <taxon>Phaseoleae</taxon>
        <taxon>Glycine</taxon>
        <taxon>Glycine subgen. Soja</taxon>
    </lineage>
</organism>
<proteinExistence type="predicted"/>
<dbReference type="HOGENOM" id="CLU_2745047_0_0_1"/>
<dbReference type="PaxDb" id="3847-GLYMA11G35120.1"/>
<dbReference type="Proteomes" id="UP000008827">
    <property type="component" value="Chromosome 11"/>
</dbReference>
<sequence>MAAGKNLLCHSAMAPLYNNNACHTVVIRIQLYDFISGFTSRKQGQCCISSNKFLDKLHINILSLFFSFLTP</sequence>
<reference evidence="2" key="2">
    <citation type="submission" date="2018-02" db="UniProtKB">
        <authorList>
            <consortium name="EnsemblPlants"/>
        </authorList>
    </citation>
    <scope>IDENTIFICATION</scope>
    <source>
        <strain evidence="2">Williams 82</strain>
    </source>
</reference>
<dbReference type="AlphaFoldDB" id="K7LRQ2"/>
<keyword evidence="3" id="KW-1185">Reference proteome</keyword>
<name>K7LRQ2_SOYBN</name>
<evidence type="ECO:0000313" key="2">
    <source>
        <dbReference type="EnsemblPlants" id="KRH31129"/>
    </source>
</evidence>
<dbReference type="Gramene" id="KRH31129">
    <property type="protein sequence ID" value="KRH31129"/>
    <property type="gene ID" value="GLYMA_11G228700"/>
</dbReference>
<accession>K7LRQ2</accession>
<evidence type="ECO:0000313" key="3">
    <source>
        <dbReference type="Proteomes" id="UP000008827"/>
    </source>
</evidence>
<dbReference type="EnsemblPlants" id="KRH31129">
    <property type="protein sequence ID" value="KRH31129"/>
    <property type="gene ID" value="GLYMA_11G228700"/>
</dbReference>